<protein>
    <submittedName>
        <fullName evidence="2">DUF4893 domain-containing protein</fullName>
    </submittedName>
</protein>
<dbReference type="RefSeq" id="WP_147494371.1">
    <property type="nucleotide sequence ID" value="NZ_CP041659.1"/>
</dbReference>
<accession>A0A516ISM9</accession>
<dbReference type="KEGG" id="sxa:FMM02_08115"/>
<gene>
    <name evidence="2" type="ORF">FMM02_08115</name>
</gene>
<keyword evidence="3" id="KW-1185">Reference proteome</keyword>
<dbReference type="OrthoDB" id="9153930at2"/>
<sequence>MKILAPLLIVALAGCATTPAAPPTTDWRSVATSNDRERLRQWRDAFTDALAKARAAGHATEVAKEGALLVPDAAIGSGPIPSGDYRCRVIKVGAKTLGQLDYIAYPAFRCRIETAGALQRFTKLTGSQRHVGTIYPADQLRQLFLGTLVLGDETRALEYGVDRERDLAGWVERIGERRWRLLLPYPQFESTIDVIELVPEA</sequence>
<dbReference type="Pfam" id="PF16233">
    <property type="entry name" value="DUF4893"/>
    <property type="match status" value="1"/>
</dbReference>
<dbReference type="InterPro" id="IPR032609">
    <property type="entry name" value="DUF4893"/>
</dbReference>
<feature type="chain" id="PRO_5021747596" evidence="1">
    <location>
        <begin position="21"/>
        <end position="201"/>
    </location>
</feature>
<dbReference type="EMBL" id="CP041659">
    <property type="protein sequence ID" value="QDP19922.1"/>
    <property type="molecule type" value="Genomic_DNA"/>
</dbReference>
<name>A0A516ISM9_9SPHN</name>
<organism evidence="2 3">
    <name type="scientific">Sphingomonas xanthus</name>
    <dbReference type="NCBI Taxonomy" id="2594473"/>
    <lineage>
        <taxon>Bacteria</taxon>
        <taxon>Pseudomonadati</taxon>
        <taxon>Pseudomonadota</taxon>
        <taxon>Alphaproteobacteria</taxon>
        <taxon>Sphingomonadales</taxon>
        <taxon>Sphingomonadaceae</taxon>
        <taxon>Sphingomonas</taxon>
    </lineage>
</organism>
<evidence type="ECO:0000256" key="1">
    <source>
        <dbReference type="SAM" id="SignalP"/>
    </source>
</evidence>
<dbReference type="PROSITE" id="PS51257">
    <property type="entry name" value="PROKAR_LIPOPROTEIN"/>
    <property type="match status" value="1"/>
</dbReference>
<evidence type="ECO:0000313" key="3">
    <source>
        <dbReference type="Proteomes" id="UP000321857"/>
    </source>
</evidence>
<feature type="signal peptide" evidence="1">
    <location>
        <begin position="1"/>
        <end position="20"/>
    </location>
</feature>
<dbReference type="AlphaFoldDB" id="A0A516ISM9"/>
<reference evidence="2 3" key="1">
    <citation type="submission" date="2019-07" db="EMBL/GenBank/DDBJ databases">
        <title>Sphingomonas AE3 Genome sequencing and assembly.</title>
        <authorList>
            <person name="Kim H."/>
        </authorList>
    </citation>
    <scope>NUCLEOTIDE SEQUENCE [LARGE SCALE GENOMIC DNA]</scope>
    <source>
        <strain evidence="2 3">AE3</strain>
    </source>
</reference>
<evidence type="ECO:0000313" key="2">
    <source>
        <dbReference type="EMBL" id="QDP19922.1"/>
    </source>
</evidence>
<proteinExistence type="predicted"/>
<keyword evidence="1" id="KW-0732">Signal</keyword>
<dbReference type="Proteomes" id="UP000321857">
    <property type="component" value="Chromosome"/>
</dbReference>